<dbReference type="Proteomes" id="UP000682733">
    <property type="component" value="Unassembled WGS sequence"/>
</dbReference>
<dbReference type="NCBIfam" id="NF033679">
    <property type="entry name" value="DNRLRE_dom"/>
    <property type="match status" value="1"/>
</dbReference>
<gene>
    <name evidence="2" type="ORF">GPM918_LOCUS11395</name>
    <name evidence="3" type="ORF">OVA965_LOCUS23809</name>
    <name evidence="4" type="ORF">SRO942_LOCUS11394</name>
    <name evidence="5" type="ORF">TMI583_LOCUS24529</name>
</gene>
<evidence type="ECO:0000313" key="2">
    <source>
        <dbReference type="EMBL" id="CAF0953942.1"/>
    </source>
</evidence>
<dbReference type="EMBL" id="CAJNOK010014076">
    <property type="protein sequence ID" value="CAF1197221.1"/>
    <property type="molecule type" value="Genomic_DNA"/>
</dbReference>
<evidence type="ECO:0000313" key="5">
    <source>
        <dbReference type="EMBL" id="CAF4007470.1"/>
    </source>
</evidence>
<reference evidence="2" key="1">
    <citation type="submission" date="2021-02" db="EMBL/GenBank/DDBJ databases">
        <authorList>
            <person name="Nowell W R."/>
        </authorList>
    </citation>
    <scope>NUCLEOTIDE SEQUENCE</scope>
</reference>
<dbReference type="Proteomes" id="UP000681722">
    <property type="component" value="Unassembled WGS sequence"/>
</dbReference>
<dbReference type="EMBL" id="CAJNOQ010002358">
    <property type="protein sequence ID" value="CAF0953942.1"/>
    <property type="molecule type" value="Genomic_DNA"/>
</dbReference>
<feature type="region of interest" description="Disordered" evidence="1">
    <location>
        <begin position="16"/>
        <end position="47"/>
    </location>
</feature>
<sequence length="538" mass="59394">MSDGLCKRSCNPVTGVHLTNKDNDDNQRRRRSVLDDPSTTPSTARTSQKAEQICNVYIDNFVNTPLGSNLTDKNIANAKSACTVDVTATGSAQFAKSNIAILVIQAITADSSTFSNLSESLSTKLEQALDDANETMTLSEQQVEEIINPTTSTTSTTSSTTSKTTSTTAPPIRNVDAVIGLSQVENVKPACKLSTVANSQSLFLNISADYDAACGAQSRRSLISFSELDAVLTTNRQLKSVSLKLYGPSVNETGDGGNWAYGTTGITNEVYIRRVLASWTTSVTWATQPSTTTTNQVLIPASTQEWNYNVTLDITHLVNDIKTLRKNYGFKLQLPSENFDKHQDYQYRPIFEQDLFGKCNNTPRLDMAKQSCQKITQYEQCIFDVLVTNDTTMSQIHMEFHTNIDNWREFANLVQQDNKNGVSNALHSTTEELCQDRTPSLEELKIALRQMKNRKAPGNDDVSADILKAGGLQVLIEAGVSGIHLAYGSNDFHHGANEKYEDFEILTLMYADDLVTICNSMQDLEKFIQVDSPVYIDN</sequence>
<protein>
    <submittedName>
        <fullName evidence="2">Uncharacterized protein</fullName>
    </submittedName>
</protein>
<evidence type="ECO:0000313" key="3">
    <source>
        <dbReference type="EMBL" id="CAF1197221.1"/>
    </source>
</evidence>
<dbReference type="Proteomes" id="UP000663829">
    <property type="component" value="Unassembled WGS sequence"/>
</dbReference>
<evidence type="ECO:0000256" key="1">
    <source>
        <dbReference type="SAM" id="MobiDB-lite"/>
    </source>
</evidence>
<dbReference type="AlphaFoldDB" id="A0A814DCK8"/>
<name>A0A814DCK8_9BILA</name>
<comment type="caution">
    <text evidence="2">The sequence shown here is derived from an EMBL/GenBank/DDBJ whole genome shotgun (WGS) entry which is preliminary data.</text>
</comment>
<dbReference type="Proteomes" id="UP000677228">
    <property type="component" value="Unassembled WGS sequence"/>
</dbReference>
<dbReference type="OrthoDB" id="10071239at2759"/>
<keyword evidence="6" id="KW-1185">Reference proteome</keyword>
<dbReference type="EMBL" id="CAJOBC010002357">
    <property type="protein sequence ID" value="CAF3729252.1"/>
    <property type="molecule type" value="Genomic_DNA"/>
</dbReference>
<proteinExistence type="predicted"/>
<feature type="region of interest" description="Disordered" evidence="1">
    <location>
        <begin position="145"/>
        <end position="169"/>
    </location>
</feature>
<dbReference type="EMBL" id="CAJOBA010035606">
    <property type="protein sequence ID" value="CAF4007470.1"/>
    <property type="molecule type" value="Genomic_DNA"/>
</dbReference>
<evidence type="ECO:0000313" key="6">
    <source>
        <dbReference type="Proteomes" id="UP000663829"/>
    </source>
</evidence>
<feature type="compositionally biased region" description="Polar residues" evidence="1">
    <location>
        <begin position="37"/>
        <end position="47"/>
    </location>
</feature>
<organism evidence="2 6">
    <name type="scientific">Didymodactylos carnosus</name>
    <dbReference type="NCBI Taxonomy" id="1234261"/>
    <lineage>
        <taxon>Eukaryota</taxon>
        <taxon>Metazoa</taxon>
        <taxon>Spiralia</taxon>
        <taxon>Gnathifera</taxon>
        <taxon>Rotifera</taxon>
        <taxon>Eurotatoria</taxon>
        <taxon>Bdelloidea</taxon>
        <taxon>Philodinida</taxon>
        <taxon>Philodinidae</taxon>
        <taxon>Didymodactylos</taxon>
    </lineage>
</organism>
<evidence type="ECO:0000313" key="4">
    <source>
        <dbReference type="EMBL" id="CAF3729252.1"/>
    </source>
</evidence>
<accession>A0A814DCK8</accession>
<feature type="compositionally biased region" description="Low complexity" evidence="1">
    <location>
        <begin position="150"/>
        <end position="168"/>
    </location>
</feature>